<evidence type="ECO:0000313" key="14">
    <source>
        <dbReference type="Proteomes" id="UP001176521"/>
    </source>
</evidence>
<comment type="catalytic activity">
    <reaction evidence="1 10">
        <text>(6R)-NADHX = (6S)-NADHX</text>
        <dbReference type="Rhea" id="RHEA:32215"/>
        <dbReference type="ChEBI" id="CHEBI:64074"/>
        <dbReference type="ChEBI" id="CHEBI:64075"/>
        <dbReference type="EC" id="5.1.99.6"/>
    </reaction>
</comment>
<dbReference type="SUPFAM" id="SSF64153">
    <property type="entry name" value="YjeF N-terminal domain-like"/>
    <property type="match status" value="1"/>
</dbReference>
<dbReference type="PANTHER" id="PTHR13232:SF10">
    <property type="entry name" value="NAD(P)H-HYDRATE EPIMERASE"/>
    <property type="match status" value="1"/>
</dbReference>
<reference evidence="13" key="1">
    <citation type="journal article" date="2023" name="PhytoFront">
        <title>Draft Genome Resources of Seven Strains of Tilletia horrida, Causal Agent of Kernel Smut of Rice.</title>
        <authorList>
            <person name="Khanal S."/>
            <person name="Antony Babu S."/>
            <person name="Zhou X.G."/>
        </authorList>
    </citation>
    <scope>NUCLEOTIDE SEQUENCE</scope>
    <source>
        <strain evidence="13">TX3</strain>
    </source>
</reference>
<dbReference type="Gene3D" id="3.40.50.10260">
    <property type="entry name" value="YjeF N-terminal domain"/>
    <property type="match status" value="1"/>
</dbReference>
<comment type="catalytic activity">
    <reaction evidence="2 10">
        <text>(6R)-NADPHX = (6S)-NADPHX</text>
        <dbReference type="Rhea" id="RHEA:32227"/>
        <dbReference type="ChEBI" id="CHEBI:64076"/>
        <dbReference type="ChEBI" id="CHEBI:64077"/>
        <dbReference type="EC" id="5.1.99.6"/>
    </reaction>
</comment>
<dbReference type="HAMAP" id="MF_01966">
    <property type="entry name" value="NADHX_epimerase"/>
    <property type="match status" value="1"/>
</dbReference>
<comment type="similarity">
    <text evidence="10">Belongs to the NnrE/AIBP family.</text>
</comment>
<dbReference type="GO" id="GO:0000166">
    <property type="term" value="F:nucleotide binding"/>
    <property type="evidence" value="ECO:0007669"/>
    <property type="project" value="UniProtKB-KW"/>
</dbReference>
<feature type="binding site" evidence="10">
    <location>
        <position position="173"/>
    </location>
    <ligand>
        <name>(6S)-NADPHX</name>
        <dbReference type="ChEBI" id="CHEBI:64076"/>
    </ligand>
</feature>
<keyword evidence="14" id="KW-1185">Reference proteome</keyword>
<feature type="binding site" evidence="10">
    <location>
        <position position="67"/>
    </location>
    <ligand>
        <name>K(+)</name>
        <dbReference type="ChEBI" id="CHEBI:29103"/>
    </ligand>
</feature>
<keyword evidence="7 10" id="KW-0630">Potassium</keyword>
<feature type="binding site" evidence="10">
    <location>
        <begin position="134"/>
        <end position="140"/>
    </location>
    <ligand>
        <name>(6S)-NADPHX</name>
        <dbReference type="ChEBI" id="CHEBI:64076"/>
    </ligand>
</feature>
<feature type="compositionally biased region" description="Gly residues" evidence="11">
    <location>
        <begin position="253"/>
        <end position="270"/>
    </location>
</feature>
<feature type="binding site" evidence="10">
    <location>
        <position position="130"/>
    </location>
    <ligand>
        <name>K(+)</name>
        <dbReference type="ChEBI" id="CHEBI:29103"/>
    </ligand>
</feature>
<comment type="function">
    <text evidence="10">Catalyzes the epimerization of the S- and R-forms of NAD(P)HX, a damaged form of NAD(P)H that is a result of enzymatic or heat-dependent hydration. This is a prerequisite for the S-specific NAD(P)H-hydrate dehydratase to allow the repair of both epimers of NAD(P)HX.</text>
</comment>
<dbReference type="AlphaFoldDB" id="A0AAN6GMB5"/>
<evidence type="ECO:0000256" key="1">
    <source>
        <dbReference type="ARBA" id="ARBA00000013"/>
    </source>
</evidence>
<evidence type="ECO:0000256" key="6">
    <source>
        <dbReference type="ARBA" id="ARBA00022857"/>
    </source>
</evidence>
<feature type="binding site" evidence="10">
    <location>
        <position position="176"/>
    </location>
    <ligand>
        <name>K(+)</name>
        <dbReference type="ChEBI" id="CHEBI:29103"/>
    </ligand>
</feature>
<dbReference type="NCBIfam" id="TIGR00197">
    <property type="entry name" value="yjeF_nterm"/>
    <property type="match status" value="1"/>
</dbReference>
<evidence type="ECO:0000256" key="8">
    <source>
        <dbReference type="ARBA" id="ARBA00023027"/>
    </source>
</evidence>
<keyword evidence="10" id="KW-0963">Cytoplasm</keyword>
<evidence type="ECO:0000256" key="10">
    <source>
        <dbReference type="HAMAP-Rule" id="MF_03159"/>
    </source>
</evidence>
<feature type="region of interest" description="Disordered" evidence="11">
    <location>
        <begin position="253"/>
        <end position="418"/>
    </location>
</feature>
<evidence type="ECO:0000256" key="11">
    <source>
        <dbReference type="SAM" id="MobiDB-lite"/>
    </source>
</evidence>
<comment type="caution">
    <text evidence="13">The sequence shown here is derived from an EMBL/GenBank/DDBJ whole genome shotgun (WGS) entry which is preliminary data.</text>
</comment>
<dbReference type="FunFam" id="3.40.50.10260:FF:000005">
    <property type="entry name" value="NAD(P)H-hydrate epimerase"/>
    <property type="match status" value="1"/>
</dbReference>
<protein>
    <recommendedName>
        <fullName evidence="3 10">NAD(P)H-hydrate epimerase</fullName>
        <ecNumber evidence="3 10">5.1.99.6</ecNumber>
    </recommendedName>
    <alternativeName>
        <fullName evidence="10">NAD(P)HX epimerase</fullName>
    </alternativeName>
</protein>
<feature type="binding site" evidence="10">
    <location>
        <begin position="66"/>
        <end position="70"/>
    </location>
    <ligand>
        <name>(6S)-NADPHX</name>
        <dbReference type="ChEBI" id="CHEBI:64076"/>
    </ligand>
</feature>
<gene>
    <name evidence="13" type="ORF">OC842_000173</name>
</gene>
<dbReference type="InterPro" id="IPR004443">
    <property type="entry name" value="YjeF_N_dom"/>
</dbReference>
<dbReference type="InterPro" id="IPR036652">
    <property type="entry name" value="YjeF_N_dom_sf"/>
</dbReference>
<evidence type="ECO:0000256" key="2">
    <source>
        <dbReference type="ARBA" id="ARBA00000909"/>
    </source>
</evidence>
<dbReference type="InterPro" id="IPR032976">
    <property type="entry name" value="YJEFN_prot_NAXE-like"/>
</dbReference>
<dbReference type="PROSITE" id="PS51385">
    <property type="entry name" value="YJEF_N"/>
    <property type="match status" value="1"/>
</dbReference>
<comment type="subcellular location">
    <subcellularLocation>
        <location evidence="10">Cytoplasm</location>
    </subcellularLocation>
    <subcellularLocation>
        <location evidence="10">Mitochondrion</location>
    </subcellularLocation>
</comment>
<comment type="caution">
    <text evidence="10">Lacks conserved residue(s) required for the propagation of feature annotation.</text>
</comment>
<feature type="domain" description="YjeF N-terminal" evidence="12">
    <location>
        <begin position="14"/>
        <end position="231"/>
    </location>
</feature>
<feature type="compositionally biased region" description="Low complexity" evidence="11">
    <location>
        <begin position="271"/>
        <end position="312"/>
    </location>
</feature>
<proteinExistence type="inferred from homology"/>
<evidence type="ECO:0000313" key="13">
    <source>
        <dbReference type="EMBL" id="KAK0541084.1"/>
    </source>
</evidence>
<keyword evidence="10" id="KW-0496">Mitochondrion</keyword>
<organism evidence="13 14">
    <name type="scientific">Tilletia horrida</name>
    <dbReference type="NCBI Taxonomy" id="155126"/>
    <lineage>
        <taxon>Eukaryota</taxon>
        <taxon>Fungi</taxon>
        <taxon>Dikarya</taxon>
        <taxon>Basidiomycota</taxon>
        <taxon>Ustilaginomycotina</taxon>
        <taxon>Exobasidiomycetes</taxon>
        <taxon>Tilletiales</taxon>
        <taxon>Tilletiaceae</taxon>
        <taxon>Tilletia</taxon>
    </lineage>
</organism>
<dbReference type="GO" id="GO:0052856">
    <property type="term" value="F:NAD(P)HX epimerase activity"/>
    <property type="evidence" value="ECO:0007669"/>
    <property type="project" value="UniProtKB-UniRule"/>
</dbReference>
<keyword evidence="5 10" id="KW-0547">Nucleotide-binding</keyword>
<dbReference type="GO" id="GO:0046872">
    <property type="term" value="F:metal ion binding"/>
    <property type="evidence" value="ECO:0007669"/>
    <property type="project" value="UniProtKB-KW"/>
</dbReference>
<dbReference type="EMBL" id="JAPDMQ010000004">
    <property type="protein sequence ID" value="KAK0541084.1"/>
    <property type="molecule type" value="Genomic_DNA"/>
</dbReference>
<evidence type="ECO:0000256" key="9">
    <source>
        <dbReference type="ARBA" id="ARBA00023235"/>
    </source>
</evidence>
<dbReference type="GO" id="GO:0005739">
    <property type="term" value="C:mitochondrion"/>
    <property type="evidence" value="ECO:0007669"/>
    <property type="project" value="UniProtKB-SubCell"/>
</dbReference>
<evidence type="ECO:0000256" key="3">
    <source>
        <dbReference type="ARBA" id="ARBA00012228"/>
    </source>
</evidence>
<evidence type="ECO:0000256" key="4">
    <source>
        <dbReference type="ARBA" id="ARBA00022723"/>
    </source>
</evidence>
<evidence type="ECO:0000259" key="12">
    <source>
        <dbReference type="PROSITE" id="PS51385"/>
    </source>
</evidence>
<accession>A0AAN6GMB5</accession>
<dbReference type="Pfam" id="PF03853">
    <property type="entry name" value="YjeF_N"/>
    <property type="match status" value="1"/>
</dbReference>
<keyword evidence="4 10" id="KW-0479">Metal-binding</keyword>
<feature type="compositionally biased region" description="Low complexity" evidence="11">
    <location>
        <begin position="370"/>
        <end position="386"/>
    </location>
</feature>
<sequence>MANNRVSYISAAVAAALDEELMHPDQGAFSLDQLMELAGLACAQAVFRSYPPDQCPTVLVACGPGNQGGDGLVAARHLLHFGYCPKVWYPKRGKAELFSRLVQQLVNLEVEFVDQEDFEDALETADVVLDAIFGFSFKGEVREPFREPLELLKDESRMEFEQRSKLPPIVSVDIPSAWDVNEGNLNNRSFTPQVLVSLTAPKLGARNFQGRHFLGGRFLPPAMAERYGILLPPVYTGGAALVGAGGSDFGLGTGSSSGAPGGESSGGNSGPNGSATTSAQSGSSSSRVQQAQAHAQPSSSSSSSAAPSSSLQQPPPQSSPQQYAQQSASSSSSSNYYAPRSPSTANFPAYDDSQIIEITGAEPVPLHEVTPSATAAGSSAPASASGAGEGEAEGEGASRIDVDDPGLEGDGEAPGSKS</sequence>
<evidence type="ECO:0000256" key="7">
    <source>
        <dbReference type="ARBA" id="ARBA00022958"/>
    </source>
</evidence>
<dbReference type="EC" id="5.1.99.6" evidence="3 10"/>
<name>A0AAN6GMB5_9BASI</name>
<dbReference type="PANTHER" id="PTHR13232">
    <property type="entry name" value="NAD(P)H-HYDRATE EPIMERASE"/>
    <property type="match status" value="1"/>
</dbReference>
<keyword evidence="9 10" id="KW-0413">Isomerase</keyword>
<comment type="cofactor">
    <cofactor evidence="10">
        <name>K(+)</name>
        <dbReference type="ChEBI" id="CHEBI:29103"/>
    </cofactor>
    <text evidence="10">Binds 1 potassium ion per subunit.</text>
</comment>
<dbReference type="Proteomes" id="UP001176521">
    <property type="component" value="Unassembled WGS sequence"/>
</dbReference>
<keyword evidence="6" id="KW-0521">NADP</keyword>
<feature type="compositionally biased region" description="Low complexity" evidence="11">
    <location>
        <begin position="319"/>
        <end position="343"/>
    </location>
</feature>
<keyword evidence="8 10" id="KW-0520">NAD</keyword>
<evidence type="ECO:0000256" key="5">
    <source>
        <dbReference type="ARBA" id="ARBA00022741"/>
    </source>
</evidence>